<accession>A0A6M0RGQ2</accession>
<dbReference type="EMBL" id="QXHD01000004">
    <property type="protein sequence ID" value="NEZ55414.1"/>
    <property type="molecule type" value="Genomic_DNA"/>
</dbReference>
<dbReference type="RefSeq" id="WP_163697266.1">
    <property type="nucleotide sequence ID" value="NZ_QXHD01000004.1"/>
</dbReference>
<protein>
    <submittedName>
        <fullName evidence="1">Uncharacterized protein</fullName>
    </submittedName>
</protein>
<evidence type="ECO:0000313" key="2">
    <source>
        <dbReference type="Proteomes" id="UP000481033"/>
    </source>
</evidence>
<keyword evidence="2" id="KW-1185">Reference proteome</keyword>
<comment type="caution">
    <text evidence="1">The sequence shown here is derived from an EMBL/GenBank/DDBJ whole genome shotgun (WGS) entry which is preliminary data.</text>
</comment>
<sequence length="66" mass="7233">MSQSYLALDACSIVLKGAKVTTGRTYTKRGIPRIEITISEDDRTIVLTQDQFRANFIAATDTPAAQ</sequence>
<dbReference type="Proteomes" id="UP000481033">
    <property type="component" value="Unassembled WGS sequence"/>
</dbReference>
<evidence type="ECO:0000313" key="1">
    <source>
        <dbReference type="EMBL" id="NEZ55414.1"/>
    </source>
</evidence>
<gene>
    <name evidence="1" type="ORF">DXZ20_06930</name>
</gene>
<name>A0A6M0RGQ2_9CYAN</name>
<proteinExistence type="predicted"/>
<dbReference type="AlphaFoldDB" id="A0A6M0RGQ2"/>
<reference evidence="1 2" key="1">
    <citation type="journal article" date="2020" name="Microb. Ecol.">
        <title>Ecogenomics of the Marine Benthic Filamentous Cyanobacterium Adonisia.</title>
        <authorList>
            <person name="Walter J.M."/>
            <person name="Coutinho F.H."/>
            <person name="Leomil L."/>
            <person name="Hargreaves P.I."/>
            <person name="Campeao M.E."/>
            <person name="Vieira V.V."/>
            <person name="Silva B.S."/>
            <person name="Fistarol G.O."/>
            <person name="Salomon P.S."/>
            <person name="Sawabe T."/>
            <person name="Mino S."/>
            <person name="Hosokawa M."/>
            <person name="Miyashita H."/>
            <person name="Maruyama F."/>
            <person name="van Verk M.C."/>
            <person name="Dutilh B.E."/>
            <person name="Thompson C.C."/>
            <person name="Thompson F.L."/>
        </authorList>
    </citation>
    <scope>NUCLEOTIDE SEQUENCE [LARGE SCALE GENOMIC DNA]</scope>
    <source>
        <strain evidence="1 2">CCMR0081</strain>
    </source>
</reference>
<organism evidence="1 2">
    <name type="scientific">Adonisia turfae CCMR0081</name>
    <dbReference type="NCBI Taxonomy" id="2292702"/>
    <lineage>
        <taxon>Bacteria</taxon>
        <taxon>Bacillati</taxon>
        <taxon>Cyanobacteriota</taxon>
        <taxon>Adonisia</taxon>
        <taxon>Adonisia turfae</taxon>
    </lineage>
</organism>